<evidence type="ECO:0000256" key="1">
    <source>
        <dbReference type="SAM" id="MobiDB-lite"/>
    </source>
</evidence>
<dbReference type="PANTHER" id="PTHR31286">
    <property type="entry name" value="GLYCINE-RICH CELL WALL STRUCTURAL PROTEIN 1.8-LIKE"/>
    <property type="match status" value="1"/>
</dbReference>
<keyword evidence="3" id="KW-1185">Reference proteome</keyword>
<protein>
    <submittedName>
        <fullName evidence="2">Uncharacterized protein</fullName>
    </submittedName>
</protein>
<dbReference type="EMBL" id="CM001743">
    <property type="protein sequence ID" value="KJB24389.1"/>
    <property type="molecule type" value="Genomic_DNA"/>
</dbReference>
<accession>A0A0D2QXI4</accession>
<evidence type="ECO:0000313" key="2">
    <source>
        <dbReference type="EMBL" id="KJB24389.1"/>
    </source>
</evidence>
<dbReference type="Gramene" id="KJB24389">
    <property type="protein sequence ID" value="KJB24389"/>
    <property type="gene ID" value="B456_004G148600"/>
</dbReference>
<dbReference type="eggNOG" id="KOG1075">
    <property type="taxonomic scope" value="Eukaryota"/>
</dbReference>
<reference evidence="2 3" key="1">
    <citation type="journal article" date="2012" name="Nature">
        <title>Repeated polyploidization of Gossypium genomes and the evolution of spinnable cotton fibres.</title>
        <authorList>
            <person name="Paterson A.H."/>
            <person name="Wendel J.F."/>
            <person name="Gundlach H."/>
            <person name="Guo H."/>
            <person name="Jenkins J."/>
            <person name="Jin D."/>
            <person name="Llewellyn D."/>
            <person name="Showmaker K.C."/>
            <person name="Shu S."/>
            <person name="Udall J."/>
            <person name="Yoo M.J."/>
            <person name="Byers R."/>
            <person name="Chen W."/>
            <person name="Doron-Faigenboim A."/>
            <person name="Duke M.V."/>
            <person name="Gong L."/>
            <person name="Grimwood J."/>
            <person name="Grover C."/>
            <person name="Grupp K."/>
            <person name="Hu G."/>
            <person name="Lee T.H."/>
            <person name="Li J."/>
            <person name="Lin L."/>
            <person name="Liu T."/>
            <person name="Marler B.S."/>
            <person name="Page J.T."/>
            <person name="Roberts A.W."/>
            <person name="Romanel E."/>
            <person name="Sanders W.S."/>
            <person name="Szadkowski E."/>
            <person name="Tan X."/>
            <person name="Tang H."/>
            <person name="Xu C."/>
            <person name="Wang J."/>
            <person name="Wang Z."/>
            <person name="Zhang D."/>
            <person name="Zhang L."/>
            <person name="Ashrafi H."/>
            <person name="Bedon F."/>
            <person name="Bowers J.E."/>
            <person name="Brubaker C.L."/>
            <person name="Chee P.W."/>
            <person name="Das S."/>
            <person name="Gingle A.R."/>
            <person name="Haigler C.H."/>
            <person name="Harker D."/>
            <person name="Hoffmann L.V."/>
            <person name="Hovav R."/>
            <person name="Jones D.C."/>
            <person name="Lemke C."/>
            <person name="Mansoor S."/>
            <person name="ur Rahman M."/>
            <person name="Rainville L.N."/>
            <person name="Rambani A."/>
            <person name="Reddy U.K."/>
            <person name="Rong J.K."/>
            <person name="Saranga Y."/>
            <person name="Scheffler B.E."/>
            <person name="Scheffler J.A."/>
            <person name="Stelly D.M."/>
            <person name="Triplett B.A."/>
            <person name="Van Deynze A."/>
            <person name="Vaslin M.F."/>
            <person name="Waghmare V.N."/>
            <person name="Walford S.A."/>
            <person name="Wright R.J."/>
            <person name="Zaki E.A."/>
            <person name="Zhang T."/>
            <person name="Dennis E.S."/>
            <person name="Mayer K.F."/>
            <person name="Peterson D.G."/>
            <person name="Rokhsar D.S."/>
            <person name="Wang X."/>
            <person name="Schmutz J."/>
        </authorList>
    </citation>
    <scope>NUCLEOTIDE SEQUENCE [LARGE SCALE GENOMIC DNA]</scope>
</reference>
<proteinExistence type="predicted"/>
<organism evidence="2 3">
    <name type="scientific">Gossypium raimondii</name>
    <name type="common">Peruvian cotton</name>
    <name type="synonym">Gossypium klotzschianum subsp. raimondii</name>
    <dbReference type="NCBI Taxonomy" id="29730"/>
    <lineage>
        <taxon>Eukaryota</taxon>
        <taxon>Viridiplantae</taxon>
        <taxon>Streptophyta</taxon>
        <taxon>Embryophyta</taxon>
        <taxon>Tracheophyta</taxon>
        <taxon>Spermatophyta</taxon>
        <taxon>Magnoliopsida</taxon>
        <taxon>eudicotyledons</taxon>
        <taxon>Gunneridae</taxon>
        <taxon>Pentapetalae</taxon>
        <taxon>rosids</taxon>
        <taxon>malvids</taxon>
        <taxon>Malvales</taxon>
        <taxon>Malvaceae</taxon>
        <taxon>Malvoideae</taxon>
        <taxon>Gossypium</taxon>
    </lineage>
</organism>
<evidence type="ECO:0000313" key="3">
    <source>
        <dbReference type="Proteomes" id="UP000032304"/>
    </source>
</evidence>
<gene>
    <name evidence="2" type="ORF">B456_004G148600</name>
</gene>
<feature type="region of interest" description="Disordered" evidence="1">
    <location>
        <begin position="1"/>
        <end position="28"/>
    </location>
</feature>
<dbReference type="InterPro" id="IPR040256">
    <property type="entry name" value="At4g02000-like"/>
</dbReference>
<dbReference type="PANTHER" id="PTHR31286:SF99">
    <property type="entry name" value="DUF4283 DOMAIN-CONTAINING PROTEIN"/>
    <property type="match status" value="1"/>
</dbReference>
<name>A0A0D2QXI4_GOSRA</name>
<sequence length="226" mass="25323">MTSVTLPMVEPMVGANSPGSNSGVGDSSVKEQNAFMEEDFALTEGDVLTEVVEGVPSITLSDRVQKFQDKNDYNKALVAGSWVIFGRYLTVRPWSPDFSTTQSGVELQVIWIWLSRLPEGYYSNFLFKAIGQKIISTFAQLAACVDLKKPLMSNVRINCRLQRVEYEGLLNNCFKYGLYGHIADLCSEDKTTTPKVESDCYLPVMDKSSLEQKVEEVPFDSWMVVE</sequence>
<dbReference type="Proteomes" id="UP000032304">
    <property type="component" value="Chromosome 4"/>
</dbReference>
<dbReference type="AlphaFoldDB" id="A0A0D2QXI4"/>
<dbReference type="STRING" id="29730.A0A0D2QXI4"/>